<dbReference type="Proteomes" id="UP001501266">
    <property type="component" value="Unassembled WGS sequence"/>
</dbReference>
<evidence type="ECO:0000256" key="1">
    <source>
        <dbReference type="ARBA" id="ARBA00022676"/>
    </source>
</evidence>
<dbReference type="InterPro" id="IPR028098">
    <property type="entry name" value="Glyco_trans_4-like_N"/>
</dbReference>
<keyword evidence="6" id="KW-1185">Reference proteome</keyword>
<dbReference type="InterPro" id="IPR001296">
    <property type="entry name" value="Glyco_trans_1"/>
</dbReference>
<comment type="caution">
    <text evidence="5">The sequence shown here is derived from an EMBL/GenBank/DDBJ whole genome shotgun (WGS) entry which is preliminary data.</text>
</comment>
<dbReference type="Gene3D" id="3.40.50.2000">
    <property type="entry name" value="Glycogen Phosphorylase B"/>
    <property type="match status" value="2"/>
</dbReference>
<gene>
    <name evidence="5" type="ORF">GCM10009640_05470</name>
</gene>
<feature type="domain" description="Glycosyltransferase subfamily 4-like N-terminal" evidence="4">
    <location>
        <begin position="16"/>
        <end position="169"/>
    </location>
</feature>
<evidence type="ECO:0000259" key="3">
    <source>
        <dbReference type="Pfam" id="PF00534"/>
    </source>
</evidence>
<dbReference type="EMBL" id="BAAAKK010000001">
    <property type="protein sequence ID" value="GAA1418836.1"/>
    <property type="molecule type" value="Genomic_DNA"/>
</dbReference>
<name>A0ABN1YQM7_9MICO</name>
<dbReference type="PANTHER" id="PTHR46401:SF8">
    <property type="entry name" value="BLL6006 PROTEIN"/>
    <property type="match status" value="1"/>
</dbReference>
<evidence type="ECO:0000259" key="4">
    <source>
        <dbReference type="Pfam" id="PF13439"/>
    </source>
</evidence>
<reference evidence="5 6" key="1">
    <citation type="journal article" date="2019" name="Int. J. Syst. Evol. Microbiol.">
        <title>The Global Catalogue of Microorganisms (GCM) 10K type strain sequencing project: providing services to taxonomists for standard genome sequencing and annotation.</title>
        <authorList>
            <consortium name="The Broad Institute Genomics Platform"/>
            <consortium name="The Broad Institute Genome Sequencing Center for Infectious Disease"/>
            <person name="Wu L."/>
            <person name="Ma J."/>
        </authorList>
    </citation>
    <scope>NUCLEOTIDE SEQUENCE [LARGE SCALE GENOMIC DNA]</scope>
    <source>
        <strain evidence="5 6">JCM 12398</strain>
    </source>
</reference>
<keyword evidence="2" id="KW-0808">Transferase</keyword>
<dbReference type="CDD" id="cd03809">
    <property type="entry name" value="GT4_MtfB-like"/>
    <property type="match status" value="1"/>
</dbReference>
<evidence type="ECO:0000313" key="5">
    <source>
        <dbReference type="EMBL" id="GAA1418836.1"/>
    </source>
</evidence>
<dbReference type="RefSeq" id="WP_343917071.1">
    <property type="nucleotide sequence ID" value="NZ_BAAAKK010000001.1"/>
</dbReference>
<dbReference type="SUPFAM" id="SSF53756">
    <property type="entry name" value="UDP-Glycosyltransferase/glycogen phosphorylase"/>
    <property type="match status" value="1"/>
</dbReference>
<dbReference type="Pfam" id="PF13439">
    <property type="entry name" value="Glyco_transf_4"/>
    <property type="match status" value="1"/>
</dbReference>
<feature type="domain" description="Glycosyl transferase family 1" evidence="3">
    <location>
        <begin position="186"/>
        <end position="319"/>
    </location>
</feature>
<accession>A0ABN1YQM7</accession>
<evidence type="ECO:0000256" key="2">
    <source>
        <dbReference type="ARBA" id="ARBA00022679"/>
    </source>
</evidence>
<sequence length="359" mass="39807">MRVLFDCRYVRLERHDGISRFSAELVAELSREHEVTMLVSDERQLSMLPALPHVLGPSPTGPLEPLTAWRLRHVHADIAYSPMQTIGAVGRAWPLVTTVHDLIYYRHPAPPRSLPAPVRGLWRLYHLSYAPQRLLLDAVDGVVTISETTLELIRRHRLTRRPVAIVPNAAASLGDPVAHDAPPTRRLVYMGSFMPYKDVETLVRAAALLPDHELHLCSRIDATTRERLERLAPGASLVFHDGVSDEEYGELLRSATALVHASRDEGFGIPLLEAMSLGVPVVVADTAIFREVGGDAARFFPVGDADALARAVRSLEGEWAAASRDSLEQSRRFSWRASAERLGAFLEEVVGAGRGRRKR</sequence>
<evidence type="ECO:0000313" key="6">
    <source>
        <dbReference type="Proteomes" id="UP001501266"/>
    </source>
</evidence>
<protein>
    <submittedName>
        <fullName evidence="5">Glycosyltransferase family 1 protein</fullName>
    </submittedName>
</protein>
<dbReference type="Pfam" id="PF00534">
    <property type="entry name" value="Glycos_transf_1"/>
    <property type="match status" value="1"/>
</dbReference>
<keyword evidence="1" id="KW-0328">Glycosyltransferase</keyword>
<dbReference type="PANTHER" id="PTHR46401">
    <property type="entry name" value="GLYCOSYLTRANSFERASE WBBK-RELATED"/>
    <property type="match status" value="1"/>
</dbReference>
<organism evidence="5 6">
    <name type="scientific">Agrococcus citreus</name>
    <dbReference type="NCBI Taxonomy" id="84643"/>
    <lineage>
        <taxon>Bacteria</taxon>
        <taxon>Bacillati</taxon>
        <taxon>Actinomycetota</taxon>
        <taxon>Actinomycetes</taxon>
        <taxon>Micrococcales</taxon>
        <taxon>Microbacteriaceae</taxon>
        <taxon>Agrococcus</taxon>
    </lineage>
</organism>
<proteinExistence type="predicted"/>